<reference evidence="2 3" key="1">
    <citation type="submission" date="2017-02" db="EMBL/GenBank/DDBJ databases">
        <authorList>
            <person name="Peterson S.W."/>
        </authorList>
    </citation>
    <scope>NUCLEOTIDE SEQUENCE [LARGE SCALE GENOMIC DNA]</scope>
    <source>
        <strain evidence="2 3">S285</strain>
    </source>
</reference>
<name>A0A1W6N178_9HYPH</name>
<proteinExistence type="predicted"/>
<gene>
    <name evidence="2" type="ORF">B1812_10685</name>
</gene>
<accession>A0A1W6N178</accession>
<protein>
    <submittedName>
        <fullName evidence="2">Uncharacterized protein</fullName>
    </submittedName>
</protein>
<dbReference type="EMBL" id="CP019948">
    <property type="protein sequence ID" value="ARN83566.1"/>
    <property type="molecule type" value="Genomic_DNA"/>
</dbReference>
<evidence type="ECO:0000256" key="1">
    <source>
        <dbReference type="SAM" id="MobiDB-lite"/>
    </source>
</evidence>
<dbReference type="KEGG" id="mbry:B1812_10685"/>
<evidence type="ECO:0000313" key="2">
    <source>
        <dbReference type="EMBL" id="ARN83566.1"/>
    </source>
</evidence>
<evidence type="ECO:0000313" key="3">
    <source>
        <dbReference type="Proteomes" id="UP000193978"/>
    </source>
</evidence>
<dbReference type="Proteomes" id="UP000193978">
    <property type="component" value="Chromosome"/>
</dbReference>
<sequence length="1753" mass="183972">MRSKLAPRNWPPRPRPFGSLMRQLVFAFRASIHASALGVLILLVAPTAQALAEKGGSAASARLSPSELPADHDGAAMLSVPAAGRYAIRVRSPSGARIELVDMIEGPLDAAGAPGGRDGRIDAILDQGVYKLRVSGAKGASGAARLSAEPFQELNERRLPLAPETIQSAELTDLQQRSYAIEVGPEGRIYVEAIGRSLADLRLWRENGELLDLAFEKRGAEPKPGRPMTRIRLEGPVAQGRYTVTAYGGEPIVWSEGGKAQPFMIRLASPTPLDAGVAEGTLGPFGSARFVAQPNSNAFRLEAPQPAPLRLDEWRGGQRRGFAEIAKKSRDAFATLRDEHEETEPATLEVSGVEGQAYRLHALHSDARFSIEAAGPYLIGLDVAGQGADEVPATAIFARIERDGKTRVLASDAPRVSPRRPWRGRFNLRGPTGLLFEMAEAGPLAVEAKGVSLRPTIEPALSDGLAPRADGKRPGRYDLAKGFYLLSLDPAQGAGGVVDVTLGAPGVAAPEPAPTPARLGISFGEQKLERDGAYLILGNVAPELIVGPRVVALPSDLSRGPLALWQGAGETISIPVLEPKDGRIVAHNARGAEILFKLGPKTVHDGIALQRLTIDPSGEERALGLSFVANPATAQAAPEGGEAKEEKPEKKTAKGAKPGHAPLAASPGRPVYFDLGRDETREIRFEAPEGGLYRVETLGRLKTHVAVASNVSTHLGEGEDDGPGHNGLVVTYLRAGPYRALVTAKESAGRVGLAVTPVARVETATLAGEGSARATLDPGKGAAIPFDIATAGPYRLDLYGLGRAWRARLEDKDGWPLAKPGSITRLDRAFEKGGYRLVALPEAVEARLAFRLARVEPEKLLSGHGPHPLPFDAPQKLQWREPAARGAKRDPDVWRFSLKGDAQITLSLSEGMIGDVIRGENEVVGKVAGGRNLEQRLPAGDYRVETRALSSDDRLDYEISLSSKELQPEAPRVVELPAKLTFALAKESLVDLTSFGDKAFHGVLKNEKGEVVEQLSGRTNDWNMALARRLPAGAYRLSLHGFGVAAPRETPDEELSESPQSVGGEEGQDQKDAAPPARPSGIEMRLAFPEERDEGALAKINSRTFAGKFAHVLALPAAEPGMLAMVVAKSPDEVALSIERRDEAGVWRAVGARRGLSPFAAWLAPTDGSAWRVVAWTVGDAGAPIELAYRDVDRTGQRPGEIALKPVADAPVQPCVGLANLGGPSIVEIGDWPFELLAGSSPGQLLHPVKAGALASQTQSLWLASGGGDCQGKLSVAPLDWRGEEIALDLGAGETAFAPSGSPPSGKVRLFYAKSLDGRVGLDAGRGMAVASDATLAPAGDAPLRLWNAGGAGPLRLSLRALDVTLDALARAEGAFRTTLAPMSAKPVALTIGEAPLALEIPAGVAVFSAPDDPARLALYGGGTALAATHHGVGKSSKLWLVNLTDAPAPLSLQAAPGARQTLDGPHVLQGFFGAAGQIVAPVAPQKGDVLVTPNVTIRFVSAAGAVREGARIALDGPGIAILDHAPGLAAMGIERDGKGPWPEAEAKAVALPQRVALSGPAARFLFTAKAPALLVASGAAPAIARFSQGGRRDLEAFPNGVRLSRFVAAGDALLDLYSPHDGPLSGALDLSLKPAIEAHDGVNAAATLAPGDVALSFFDVKDEAEIGLGLRSDPDRVTMRLLSKDGDLLGEGVAQKKKLSPGRYFVEARAPAAGATTVVRLAIFGLSPPPAGPPEDVVADYLDKAGLKKSRK</sequence>
<feature type="region of interest" description="Disordered" evidence="1">
    <location>
        <begin position="1047"/>
        <end position="1080"/>
    </location>
</feature>
<feature type="region of interest" description="Disordered" evidence="1">
    <location>
        <begin position="633"/>
        <end position="671"/>
    </location>
</feature>
<dbReference type="STRING" id="655015.B1812_10685"/>
<organism evidence="2 3">
    <name type="scientific">Methylocystis bryophila</name>
    <dbReference type="NCBI Taxonomy" id="655015"/>
    <lineage>
        <taxon>Bacteria</taxon>
        <taxon>Pseudomonadati</taxon>
        <taxon>Pseudomonadota</taxon>
        <taxon>Alphaproteobacteria</taxon>
        <taxon>Hyphomicrobiales</taxon>
        <taxon>Methylocystaceae</taxon>
        <taxon>Methylocystis</taxon>
    </lineage>
</organism>
<keyword evidence="3" id="KW-1185">Reference proteome</keyword>
<feature type="compositionally biased region" description="Basic and acidic residues" evidence="1">
    <location>
        <begin position="641"/>
        <end position="652"/>
    </location>
</feature>